<evidence type="ECO:0000256" key="6">
    <source>
        <dbReference type="ARBA" id="ARBA00022837"/>
    </source>
</evidence>
<dbReference type="InterPro" id="IPR005552">
    <property type="entry name" value="Scramblase"/>
</dbReference>
<evidence type="ECO:0000256" key="11">
    <source>
        <dbReference type="RuleBase" id="RU363116"/>
    </source>
</evidence>
<evidence type="ECO:0000256" key="4">
    <source>
        <dbReference type="ARBA" id="ARBA00022553"/>
    </source>
</evidence>
<comment type="subcellular location">
    <subcellularLocation>
        <location evidence="2">Membrane</location>
        <topology evidence="2">Single-pass type II membrane protein</topology>
    </subcellularLocation>
</comment>
<name>A0ABN9LQM3_9NEOB</name>
<dbReference type="Proteomes" id="UP001176940">
    <property type="component" value="Unassembled WGS sequence"/>
</dbReference>
<keyword evidence="5" id="KW-0812">Transmembrane</keyword>
<evidence type="ECO:0000256" key="10">
    <source>
        <dbReference type="ARBA" id="ARBA00023288"/>
    </source>
</evidence>
<evidence type="ECO:0000256" key="8">
    <source>
        <dbReference type="ARBA" id="ARBA00023136"/>
    </source>
</evidence>
<comment type="caution">
    <text evidence="12">The sequence shown here is derived from an EMBL/GenBank/DDBJ whole genome shotgun (WGS) entry which is preliminary data.</text>
</comment>
<dbReference type="PANTHER" id="PTHR23248:SF38">
    <property type="entry name" value="PHOSPHOLIPID SCRAMBLASE 1"/>
    <property type="match status" value="1"/>
</dbReference>
<accession>A0ABN9LQM3</accession>
<protein>
    <recommendedName>
        <fullName evidence="11">Phospholipid scramblase</fullName>
    </recommendedName>
</protein>
<dbReference type="Pfam" id="PF03803">
    <property type="entry name" value="Scramblase"/>
    <property type="match status" value="1"/>
</dbReference>
<evidence type="ECO:0000313" key="12">
    <source>
        <dbReference type="EMBL" id="CAJ0945045.1"/>
    </source>
</evidence>
<keyword evidence="4" id="KW-0597">Phosphoprotein</keyword>
<proteinExistence type="inferred from homology"/>
<reference evidence="12" key="1">
    <citation type="submission" date="2023-07" db="EMBL/GenBank/DDBJ databases">
        <authorList>
            <person name="Stuckert A."/>
        </authorList>
    </citation>
    <scope>NUCLEOTIDE SEQUENCE</scope>
</reference>
<evidence type="ECO:0000256" key="9">
    <source>
        <dbReference type="ARBA" id="ARBA00023139"/>
    </source>
</evidence>
<evidence type="ECO:0000256" key="7">
    <source>
        <dbReference type="ARBA" id="ARBA00022989"/>
    </source>
</evidence>
<evidence type="ECO:0000313" key="13">
    <source>
        <dbReference type="Proteomes" id="UP001176940"/>
    </source>
</evidence>
<keyword evidence="10 11" id="KW-0449">Lipoprotein</keyword>
<sequence>MAQAITGPEFNRKFMVKSVDEIFEVGRISKQWSGVVNEMCTDADNFGVQFPINLDVKIKAVMLGACFLIRFRLAAKNPYIDKLDKTKHENALNYKAHSMWTAKTKPGLIFVEKHSKQERPTFGWFRTQV</sequence>
<keyword evidence="6 11" id="KW-0106">Calcium</keyword>
<organism evidence="12 13">
    <name type="scientific">Ranitomeya imitator</name>
    <name type="common">mimic poison frog</name>
    <dbReference type="NCBI Taxonomy" id="111125"/>
    <lineage>
        <taxon>Eukaryota</taxon>
        <taxon>Metazoa</taxon>
        <taxon>Chordata</taxon>
        <taxon>Craniata</taxon>
        <taxon>Vertebrata</taxon>
        <taxon>Euteleostomi</taxon>
        <taxon>Amphibia</taxon>
        <taxon>Batrachia</taxon>
        <taxon>Anura</taxon>
        <taxon>Neobatrachia</taxon>
        <taxon>Hyloidea</taxon>
        <taxon>Dendrobatidae</taxon>
        <taxon>Dendrobatinae</taxon>
        <taxon>Ranitomeya</taxon>
    </lineage>
</organism>
<keyword evidence="8" id="KW-0472">Membrane</keyword>
<comment type="function">
    <text evidence="11">May mediate accelerated ATP-independent bidirectional transbilayer migration of phospholipids upon binding calcium ions that results in a loss of phospholipid asymmetry in the plasma membrane.</text>
</comment>
<evidence type="ECO:0000256" key="1">
    <source>
        <dbReference type="ARBA" id="ARBA00001913"/>
    </source>
</evidence>
<dbReference type="EMBL" id="CAUEEQ010023402">
    <property type="protein sequence ID" value="CAJ0945045.1"/>
    <property type="molecule type" value="Genomic_DNA"/>
</dbReference>
<dbReference type="PANTHER" id="PTHR23248">
    <property type="entry name" value="PHOSPHOLIPID SCRAMBLASE-RELATED"/>
    <property type="match status" value="1"/>
</dbReference>
<evidence type="ECO:0000256" key="2">
    <source>
        <dbReference type="ARBA" id="ARBA00004606"/>
    </source>
</evidence>
<gene>
    <name evidence="12" type="ORF">RIMI_LOCUS10710353</name>
</gene>
<keyword evidence="7" id="KW-1133">Transmembrane helix</keyword>
<keyword evidence="9 11" id="KW-0564">Palmitate</keyword>
<evidence type="ECO:0000256" key="5">
    <source>
        <dbReference type="ARBA" id="ARBA00022692"/>
    </source>
</evidence>
<comment type="cofactor">
    <cofactor evidence="1 11">
        <name>Ca(2+)</name>
        <dbReference type="ChEBI" id="CHEBI:29108"/>
    </cofactor>
</comment>
<comment type="similarity">
    <text evidence="3 11">Belongs to the phospholipid scramblase family.</text>
</comment>
<keyword evidence="13" id="KW-1185">Reference proteome</keyword>
<evidence type="ECO:0000256" key="3">
    <source>
        <dbReference type="ARBA" id="ARBA00005350"/>
    </source>
</evidence>